<dbReference type="CDD" id="cd00540">
    <property type="entry name" value="AAG"/>
    <property type="match status" value="1"/>
</dbReference>
<dbReference type="NCBIfam" id="NF002003">
    <property type="entry name" value="PRK00802.1-3"/>
    <property type="match status" value="1"/>
</dbReference>
<evidence type="ECO:0000256" key="6">
    <source>
        <dbReference type="SAM" id="MobiDB-lite"/>
    </source>
</evidence>
<dbReference type="InterPro" id="IPR011034">
    <property type="entry name" value="Formyl_transferase-like_C_sf"/>
</dbReference>
<comment type="caution">
    <text evidence="8">The sequence shown here is derived from an EMBL/GenBank/DDBJ whole genome shotgun (WGS) entry which is preliminary data.</text>
</comment>
<evidence type="ECO:0000313" key="9">
    <source>
        <dbReference type="Proteomes" id="UP000577956"/>
    </source>
</evidence>
<evidence type="ECO:0000256" key="2">
    <source>
        <dbReference type="ARBA" id="ARBA00022763"/>
    </source>
</evidence>
<dbReference type="NCBIfam" id="TIGR00567">
    <property type="entry name" value="3mg"/>
    <property type="match status" value="1"/>
</dbReference>
<dbReference type="HAMAP" id="MF_00527">
    <property type="entry name" value="3MGH"/>
    <property type="match status" value="1"/>
</dbReference>
<evidence type="ECO:0000256" key="3">
    <source>
        <dbReference type="ARBA" id="ARBA00022801"/>
    </source>
</evidence>
<dbReference type="GO" id="GO:0003905">
    <property type="term" value="F:alkylbase DNA N-glycosylase activity"/>
    <property type="evidence" value="ECO:0007669"/>
    <property type="project" value="InterPro"/>
</dbReference>
<dbReference type="EMBL" id="BONN01000010">
    <property type="protein sequence ID" value="GIG33854.1"/>
    <property type="molecule type" value="Genomic_DNA"/>
</dbReference>
<keyword evidence="8" id="KW-0326">Glycosidase</keyword>
<sequence length="241" mass="25198">MNAVQPEPAGDDAAAPGVGRVPARTWFSRDVLTVARDLLGAFVSAHGPDGTVTVRLTEVEAYGGDDDPASHAFRGRNARNAAMFAEPGRLYVYRHLGLHHCVNVVTQPAGSASAVLLRAGEVVEGKDLAWERRARAGTVDNERQLARGPARLAVCLGLDVAANGQDVTEPGGAVVVHLRETDTVLPPVVSGARVGVSGAGGDVATYPWRLWFTGERTVSAFRPGYRSPTSADAPRGATASA</sequence>
<keyword evidence="2 5" id="KW-0227">DNA damage</keyword>
<reference evidence="7 10" key="2">
    <citation type="submission" date="2021-01" db="EMBL/GenBank/DDBJ databases">
        <title>Whole genome shotgun sequence of Cellulomonas oligotrophica NBRC 109435.</title>
        <authorList>
            <person name="Komaki H."/>
            <person name="Tamura T."/>
        </authorList>
    </citation>
    <scope>NUCLEOTIDE SEQUENCE [LARGE SCALE GENOMIC DNA]</scope>
    <source>
        <strain evidence="7 10">NBRC 109435</strain>
    </source>
</reference>
<protein>
    <recommendedName>
        <fullName evidence="5">Putative 3-methyladenine DNA glycosylase</fullName>
        <ecNumber evidence="5">3.2.2.-</ecNumber>
    </recommendedName>
</protein>
<dbReference type="InterPro" id="IPR003180">
    <property type="entry name" value="MPG"/>
</dbReference>
<organism evidence="8 9">
    <name type="scientific">Cellulomonas oligotrophica</name>
    <dbReference type="NCBI Taxonomy" id="931536"/>
    <lineage>
        <taxon>Bacteria</taxon>
        <taxon>Bacillati</taxon>
        <taxon>Actinomycetota</taxon>
        <taxon>Actinomycetes</taxon>
        <taxon>Micrococcales</taxon>
        <taxon>Cellulomonadaceae</taxon>
        <taxon>Cellulomonas</taxon>
    </lineage>
</organism>
<evidence type="ECO:0000256" key="4">
    <source>
        <dbReference type="ARBA" id="ARBA00023204"/>
    </source>
</evidence>
<proteinExistence type="inferred from homology"/>
<name>A0A7Y9FBX8_9CELL</name>
<dbReference type="AlphaFoldDB" id="A0A7Y9FBX8"/>
<dbReference type="Proteomes" id="UP000577956">
    <property type="component" value="Unassembled WGS sequence"/>
</dbReference>
<dbReference type="Gene3D" id="3.10.300.10">
    <property type="entry name" value="Methylpurine-DNA glycosylase (MPG)"/>
    <property type="match status" value="1"/>
</dbReference>
<evidence type="ECO:0000313" key="8">
    <source>
        <dbReference type="EMBL" id="NYD84504.1"/>
    </source>
</evidence>
<dbReference type="EC" id="3.2.2.-" evidence="5"/>
<dbReference type="GO" id="GO:0006284">
    <property type="term" value="P:base-excision repair"/>
    <property type="evidence" value="ECO:0007669"/>
    <property type="project" value="InterPro"/>
</dbReference>
<comment type="similarity">
    <text evidence="1 5">Belongs to the DNA glycosylase MPG family.</text>
</comment>
<keyword evidence="10" id="KW-1185">Reference proteome</keyword>
<reference evidence="8 9" key="1">
    <citation type="submission" date="2020-07" db="EMBL/GenBank/DDBJ databases">
        <title>Sequencing the genomes of 1000 actinobacteria strains.</title>
        <authorList>
            <person name="Klenk H.-P."/>
        </authorList>
    </citation>
    <scope>NUCLEOTIDE SEQUENCE [LARGE SCALE GENOMIC DNA]</scope>
    <source>
        <strain evidence="8 9">DSM 24482</strain>
    </source>
</reference>
<feature type="region of interest" description="Disordered" evidence="6">
    <location>
        <begin position="222"/>
        <end position="241"/>
    </location>
</feature>
<keyword evidence="3 5" id="KW-0378">Hydrolase</keyword>
<gene>
    <name evidence="8" type="ORF">BKA21_000053</name>
    <name evidence="7" type="ORF">Col01nite_30130</name>
</gene>
<dbReference type="PANTHER" id="PTHR10429:SF0">
    <property type="entry name" value="DNA-3-METHYLADENINE GLYCOSYLASE"/>
    <property type="match status" value="1"/>
</dbReference>
<evidence type="ECO:0000256" key="1">
    <source>
        <dbReference type="ARBA" id="ARBA00009232"/>
    </source>
</evidence>
<keyword evidence="4 5" id="KW-0234">DNA repair</keyword>
<dbReference type="GO" id="GO:0003677">
    <property type="term" value="F:DNA binding"/>
    <property type="evidence" value="ECO:0007669"/>
    <property type="project" value="InterPro"/>
</dbReference>
<dbReference type="RefSeq" id="WP_239072975.1">
    <property type="nucleotide sequence ID" value="NZ_BAABFI010000025.1"/>
</dbReference>
<evidence type="ECO:0000313" key="10">
    <source>
        <dbReference type="Proteomes" id="UP000618382"/>
    </source>
</evidence>
<dbReference type="PANTHER" id="PTHR10429">
    <property type="entry name" value="DNA-3-METHYLADENINE GLYCOSYLASE"/>
    <property type="match status" value="1"/>
</dbReference>
<dbReference type="SUPFAM" id="SSF50486">
    <property type="entry name" value="FMT C-terminal domain-like"/>
    <property type="match status" value="1"/>
</dbReference>
<dbReference type="Proteomes" id="UP000618382">
    <property type="component" value="Unassembled WGS sequence"/>
</dbReference>
<dbReference type="Pfam" id="PF02245">
    <property type="entry name" value="Pur_DNA_glyco"/>
    <property type="match status" value="1"/>
</dbReference>
<dbReference type="EMBL" id="JACCBK010000001">
    <property type="protein sequence ID" value="NYD84504.1"/>
    <property type="molecule type" value="Genomic_DNA"/>
</dbReference>
<evidence type="ECO:0000313" key="7">
    <source>
        <dbReference type="EMBL" id="GIG33854.1"/>
    </source>
</evidence>
<accession>A0A7Y9FBX8</accession>
<evidence type="ECO:0000256" key="5">
    <source>
        <dbReference type="HAMAP-Rule" id="MF_00527"/>
    </source>
</evidence>
<dbReference type="InterPro" id="IPR036995">
    <property type="entry name" value="MPG_sf"/>
</dbReference>